<reference evidence="2" key="3">
    <citation type="submission" date="2025-09" db="UniProtKB">
        <authorList>
            <consortium name="Ensembl"/>
        </authorList>
    </citation>
    <scope>IDENTIFICATION</scope>
</reference>
<dbReference type="GeneTree" id="ENSGT00950000183121"/>
<organism evidence="2 3">
    <name type="scientific">Astatotilapia calliptera</name>
    <name type="common">Eastern happy</name>
    <name type="synonym">Chromis callipterus</name>
    <dbReference type="NCBI Taxonomy" id="8154"/>
    <lineage>
        <taxon>Eukaryota</taxon>
        <taxon>Metazoa</taxon>
        <taxon>Chordata</taxon>
        <taxon>Craniata</taxon>
        <taxon>Vertebrata</taxon>
        <taxon>Euteleostomi</taxon>
        <taxon>Actinopterygii</taxon>
        <taxon>Neopterygii</taxon>
        <taxon>Teleostei</taxon>
        <taxon>Neoteleostei</taxon>
        <taxon>Acanthomorphata</taxon>
        <taxon>Ovalentaria</taxon>
        <taxon>Cichlomorphae</taxon>
        <taxon>Cichliformes</taxon>
        <taxon>Cichlidae</taxon>
        <taxon>African cichlids</taxon>
        <taxon>Pseudocrenilabrinae</taxon>
        <taxon>Haplochromini</taxon>
        <taxon>Astatotilapia</taxon>
    </lineage>
</organism>
<dbReference type="STRING" id="8154.ENSACLP00000015402"/>
<dbReference type="SMART" id="SM00213">
    <property type="entry name" value="UBQ"/>
    <property type="match status" value="1"/>
</dbReference>
<evidence type="ECO:0000259" key="1">
    <source>
        <dbReference type="PROSITE" id="PS50053"/>
    </source>
</evidence>
<reference evidence="2" key="2">
    <citation type="submission" date="2025-08" db="UniProtKB">
        <authorList>
            <consortium name="Ensembl"/>
        </authorList>
    </citation>
    <scope>IDENTIFICATION</scope>
</reference>
<dbReference type="InterPro" id="IPR029071">
    <property type="entry name" value="Ubiquitin-like_domsf"/>
</dbReference>
<dbReference type="PANTHER" id="PTHR10666">
    <property type="entry name" value="UBIQUITIN"/>
    <property type="match status" value="1"/>
</dbReference>
<dbReference type="Pfam" id="PF00240">
    <property type="entry name" value="ubiquitin"/>
    <property type="match status" value="1"/>
</dbReference>
<dbReference type="InterPro" id="IPR050158">
    <property type="entry name" value="Ubiquitin_ubiquitin-like"/>
</dbReference>
<dbReference type="Gene3D" id="3.10.20.90">
    <property type="entry name" value="Phosphatidylinositol 3-kinase Catalytic Subunit, Chain A, domain 1"/>
    <property type="match status" value="1"/>
</dbReference>
<dbReference type="SUPFAM" id="SSF54236">
    <property type="entry name" value="Ubiquitin-like"/>
    <property type="match status" value="1"/>
</dbReference>
<dbReference type="Ensembl" id="ENSACLT00000015764.2">
    <property type="protein sequence ID" value="ENSACLP00000015402.2"/>
    <property type="gene ID" value="ENSACLG00000009101.2"/>
</dbReference>
<sequence>MPLTLTVITANGSKFEVEVECDDTVESLKLRIKEKDGTPPDQQRIIFEGRELKDGHCLSDYNIQHRSIVNVILRLRGGWLPEEDWNKTSSNPLDMAFSLRTANLDDCKDIARMILVSTHVDAHAVQLCVRF</sequence>
<dbReference type="InterPro" id="IPR019956">
    <property type="entry name" value="Ubiquitin_dom"/>
</dbReference>
<protein>
    <recommendedName>
        <fullName evidence="1">Ubiquitin-like domain-containing protein</fullName>
    </recommendedName>
</protein>
<proteinExistence type="predicted"/>
<dbReference type="Proteomes" id="UP000265100">
    <property type="component" value="Chromosome 3"/>
</dbReference>
<evidence type="ECO:0000313" key="2">
    <source>
        <dbReference type="Ensembl" id="ENSACLP00000015402.2"/>
    </source>
</evidence>
<dbReference type="PROSITE" id="PS50053">
    <property type="entry name" value="UBIQUITIN_2"/>
    <property type="match status" value="1"/>
</dbReference>
<accession>A0A3P8PEF6</accession>
<feature type="domain" description="Ubiquitin-like" evidence="1">
    <location>
        <begin position="3"/>
        <end position="78"/>
    </location>
</feature>
<evidence type="ECO:0000313" key="3">
    <source>
        <dbReference type="Proteomes" id="UP000265100"/>
    </source>
</evidence>
<dbReference type="Bgee" id="ENSACLG00000010493">
    <property type="expression patterns" value="Expressed in ovary and 8 other cell types or tissues"/>
</dbReference>
<dbReference type="PRINTS" id="PR00348">
    <property type="entry name" value="UBIQUITIN"/>
</dbReference>
<reference evidence="2" key="1">
    <citation type="submission" date="2018-05" db="EMBL/GenBank/DDBJ databases">
        <authorList>
            <person name="Datahose"/>
        </authorList>
    </citation>
    <scope>NUCLEOTIDE SEQUENCE</scope>
</reference>
<keyword evidence="3" id="KW-1185">Reference proteome</keyword>
<name>A0A3P8PEF6_ASTCA</name>
<dbReference type="OMA" id="IQHRSIV"/>
<dbReference type="AlphaFoldDB" id="A0A3P8PEF6"/>
<dbReference type="InterPro" id="IPR000626">
    <property type="entry name" value="Ubiquitin-like_dom"/>
</dbReference>